<evidence type="ECO:0000256" key="1">
    <source>
        <dbReference type="SAM" id="MobiDB-lite"/>
    </source>
</evidence>
<keyword evidence="4" id="KW-1185">Reference proteome</keyword>
<evidence type="ECO:0000313" key="4">
    <source>
        <dbReference type="Proteomes" id="UP000184375"/>
    </source>
</evidence>
<dbReference type="SMART" id="SM00834">
    <property type="entry name" value="CxxC_CXXC_SSSS"/>
    <property type="match status" value="1"/>
</dbReference>
<feature type="domain" description="Putative regulatory protein FmdB zinc ribbon" evidence="2">
    <location>
        <begin position="1"/>
        <end position="40"/>
    </location>
</feature>
<evidence type="ECO:0000259" key="2">
    <source>
        <dbReference type="SMART" id="SM00834"/>
    </source>
</evidence>
<reference evidence="4" key="1">
    <citation type="submission" date="2016-11" db="EMBL/GenBank/DDBJ databases">
        <authorList>
            <person name="Varghese N."/>
            <person name="Submissions S."/>
        </authorList>
    </citation>
    <scope>NUCLEOTIDE SEQUENCE [LARGE SCALE GENOMIC DNA]</scope>
    <source>
        <strain evidence="4">DSM 18802</strain>
    </source>
</reference>
<dbReference type="Proteomes" id="UP000184375">
    <property type="component" value="Unassembled WGS sequence"/>
</dbReference>
<protein>
    <submittedName>
        <fullName evidence="3">Putative regulatory protein, FmdB family</fullName>
    </submittedName>
</protein>
<gene>
    <name evidence="3" type="ORF">SAMN05660826_00115</name>
</gene>
<dbReference type="OrthoDB" id="9813321at2"/>
<feature type="compositionally biased region" description="Low complexity" evidence="1">
    <location>
        <begin position="63"/>
        <end position="74"/>
    </location>
</feature>
<dbReference type="RefSeq" id="WP_073253137.1">
    <property type="nucleotide sequence ID" value="NZ_FRCR01000001.1"/>
</dbReference>
<evidence type="ECO:0000313" key="3">
    <source>
        <dbReference type="EMBL" id="SHM06320.1"/>
    </source>
</evidence>
<name>A0A1M7FQV5_9FIRM</name>
<dbReference type="EMBL" id="FRCR01000001">
    <property type="protein sequence ID" value="SHM06320.1"/>
    <property type="molecule type" value="Genomic_DNA"/>
</dbReference>
<dbReference type="PANTHER" id="PTHR34404:SF2">
    <property type="entry name" value="CONSERVED SERINE RICH PROTEIN"/>
    <property type="match status" value="1"/>
</dbReference>
<dbReference type="PANTHER" id="PTHR34404">
    <property type="entry name" value="REGULATORY PROTEIN, FMDB FAMILY"/>
    <property type="match status" value="1"/>
</dbReference>
<sequence>MPLYEYRCERCGDFELEQAITESPLEKCPTCGNPVKRLISRNVGLVFKGSGFHITDYVRKGSGETSSESKSSGESSEKKLSKT</sequence>
<organism evidence="3 4">
    <name type="scientific">Caldanaerovirga acetigignens</name>
    <dbReference type="NCBI Taxonomy" id="447595"/>
    <lineage>
        <taxon>Bacteria</taxon>
        <taxon>Bacillati</taxon>
        <taxon>Bacillota</taxon>
        <taxon>Clostridia</taxon>
        <taxon>Thermosediminibacterales</taxon>
        <taxon>Thermosediminibacteraceae</taxon>
        <taxon>Caldanaerovirga</taxon>
    </lineage>
</organism>
<dbReference type="Pfam" id="PF09723">
    <property type="entry name" value="Zn_ribbon_8"/>
    <property type="match status" value="1"/>
</dbReference>
<feature type="region of interest" description="Disordered" evidence="1">
    <location>
        <begin position="58"/>
        <end position="83"/>
    </location>
</feature>
<proteinExistence type="predicted"/>
<dbReference type="NCBIfam" id="TIGR02605">
    <property type="entry name" value="CxxC_CxxC_SSSS"/>
    <property type="match status" value="1"/>
</dbReference>
<dbReference type="AlphaFoldDB" id="A0A1M7FQV5"/>
<dbReference type="InterPro" id="IPR013429">
    <property type="entry name" value="Regulatory_FmdB_Zinc_ribbon"/>
</dbReference>
<accession>A0A1M7FQV5</accession>